<sequence length="286" mass="32810">MLSCKTCFRMYPTWRQLSRHIRDKHDSQPVLCKYSQYGCVLAMSRSRKSQLLAHEAKCKYHPVNGGPTRNHRIHPQVERDMPGTPVQDERPAIQLVELPTTPSPRSCISLFKNTSPLLSPLAQSPQPNHIQDQEMREIDPPATIISSMDGMNETNEEWRDPQPMDKEQEGTNAYDHLHLDPRFFFLGAPSSYRKEHCAEELIKVRERSIRTGTRAVSFFPPTLDHIRKEETAILPDGTTYQLRSFWYRTSTTTKCTATQTEETINSSSSVKRDAQTQCSVHLQLAD</sequence>
<dbReference type="Proteomes" id="UP000005408">
    <property type="component" value="Unassembled WGS sequence"/>
</dbReference>
<organism evidence="2 3">
    <name type="scientific">Magallana gigas</name>
    <name type="common">Pacific oyster</name>
    <name type="synonym">Crassostrea gigas</name>
    <dbReference type="NCBI Taxonomy" id="29159"/>
    <lineage>
        <taxon>Eukaryota</taxon>
        <taxon>Metazoa</taxon>
        <taxon>Spiralia</taxon>
        <taxon>Lophotrochozoa</taxon>
        <taxon>Mollusca</taxon>
        <taxon>Bivalvia</taxon>
        <taxon>Autobranchia</taxon>
        <taxon>Pteriomorphia</taxon>
        <taxon>Ostreida</taxon>
        <taxon>Ostreoidea</taxon>
        <taxon>Ostreidae</taxon>
        <taxon>Magallana</taxon>
    </lineage>
</organism>
<accession>A0A8W8KLW5</accession>
<proteinExistence type="predicted"/>
<dbReference type="AlphaFoldDB" id="A0A8W8KLW5"/>
<reference evidence="2" key="1">
    <citation type="submission" date="2022-08" db="UniProtKB">
        <authorList>
            <consortium name="EnsemblMetazoa"/>
        </authorList>
    </citation>
    <scope>IDENTIFICATION</scope>
    <source>
        <strain evidence="2">05x7-T-G4-1.051#20</strain>
    </source>
</reference>
<keyword evidence="3" id="KW-1185">Reference proteome</keyword>
<dbReference type="EnsemblMetazoa" id="G2404.1">
    <property type="protein sequence ID" value="G2404.1:cds"/>
    <property type="gene ID" value="G2404"/>
</dbReference>
<evidence type="ECO:0000313" key="2">
    <source>
        <dbReference type="EnsemblMetazoa" id="G2404.1:cds"/>
    </source>
</evidence>
<feature type="domain" description="C2H2-type" evidence="1">
    <location>
        <begin position="4"/>
        <end position="25"/>
    </location>
</feature>
<dbReference type="InterPro" id="IPR013087">
    <property type="entry name" value="Znf_C2H2_type"/>
</dbReference>
<name>A0A8W8KLW5_MAGGI</name>
<evidence type="ECO:0000259" key="1">
    <source>
        <dbReference type="PROSITE" id="PS00028"/>
    </source>
</evidence>
<protein>
    <recommendedName>
        <fullName evidence="1">C2H2-type domain-containing protein</fullName>
    </recommendedName>
</protein>
<evidence type="ECO:0000313" key="3">
    <source>
        <dbReference type="Proteomes" id="UP000005408"/>
    </source>
</evidence>
<dbReference type="PROSITE" id="PS00028">
    <property type="entry name" value="ZINC_FINGER_C2H2_1"/>
    <property type="match status" value="1"/>
</dbReference>